<keyword evidence="4" id="KW-0175">Coiled coil</keyword>
<dbReference type="SMART" id="SM00320">
    <property type="entry name" value="WD40"/>
    <property type="match status" value="14"/>
</dbReference>
<dbReference type="SUPFAM" id="SSF52540">
    <property type="entry name" value="P-loop containing nucleoside triphosphate hydrolases"/>
    <property type="match status" value="1"/>
</dbReference>
<feature type="domain" description="Anaphase-promoting complex subunit 4-like WD40" evidence="6">
    <location>
        <begin position="799"/>
        <end position="868"/>
    </location>
</feature>
<evidence type="ECO:0000259" key="6">
    <source>
        <dbReference type="Pfam" id="PF12894"/>
    </source>
</evidence>
<keyword evidence="8" id="KW-1185">Reference proteome</keyword>
<dbReference type="InterPro" id="IPR036322">
    <property type="entry name" value="WD40_repeat_dom_sf"/>
</dbReference>
<feature type="repeat" description="WD" evidence="3">
    <location>
        <begin position="1201"/>
        <end position="1242"/>
    </location>
</feature>
<keyword evidence="1 3" id="KW-0853">WD repeat</keyword>
<dbReference type="InterPro" id="IPR019775">
    <property type="entry name" value="WD40_repeat_CS"/>
</dbReference>
<evidence type="ECO:0000313" key="7">
    <source>
        <dbReference type="EMBL" id="MBD2255506.1"/>
    </source>
</evidence>
<keyword evidence="5" id="KW-0812">Transmembrane</keyword>
<feature type="repeat" description="WD" evidence="3">
    <location>
        <begin position="797"/>
        <end position="820"/>
    </location>
</feature>
<dbReference type="CDD" id="cd00200">
    <property type="entry name" value="WD40"/>
    <property type="match status" value="1"/>
</dbReference>
<evidence type="ECO:0000256" key="4">
    <source>
        <dbReference type="SAM" id="Coils"/>
    </source>
</evidence>
<keyword evidence="5" id="KW-1133">Transmembrane helix</keyword>
<feature type="repeat" description="WD" evidence="3">
    <location>
        <begin position="828"/>
        <end position="869"/>
    </location>
</feature>
<dbReference type="EMBL" id="JACJQL010000101">
    <property type="protein sequence ID" value="MBD2255506.1"/>
    <property type="molecule type" value="Genomic_DNA"/>
</dbReference>
<feature type="coiled-coil region" evidence="4">
    <location>
        <begin position="423"/>
        <end position="450"/>
    </location>
</feature>
<accession>A0ABR8BRP5</accession>
<comment type="caution">
    <text evidence="7">The sequence shown here is derived from an EMBL/GenBank/DDBJ whole genome shotgun (WGS) entry which is preliminary data.</text>
</comment>
<dbReference type="InterPro" id="IPR015943">
    <property type="entry name" value="WD40/YVTN_repeat-like_dom_sf"/>
</dbReference>
<dbReference type="SUPFAM" id="SSF50998">
    <property type="entry name" value="Quinoprotein alcohol dehydrogenase-like"/>
    <property type="match status" value="1"/>
</dbReference>
<dbReference type="Pfam" id="PF14516">
    <property type="entry name" value="AAA_35"/>
    <property type="match status" value="1"/>
</dbReference>
<dbReference type="Pfam" id="PF00400">
    <property type="entry name" value="WD40"/>
    <property type="match status" value="4"/>
</dbReference>
<feature type="repeat" description="WD" evidence="3">
    <location>
        <begin position="1117"/>
        <end position="1151"/>
    </location>
</feature>
<evidence type="ECO:0000256" key="1">
    <source>
        <dbReference type="ARBA" id="ARBA00022574"/>
    </source>
</evidence>
<dbReference type="Pfam" id="PF12894">
    <property type="entry name" value="ANAPC4_WD40"/>
    <property type="match status" value="1"/>
</dbReference>
<sequence length="1324" mass="148979">MTSEPTYKYKVGGGLESHAPSYVMRQADQEFYAALKASEFCYVFNSRQMGKSSLQNRAAQRLRAEGIACGIVNLNQLDTHNAATGGWYQGIVGRLRSSLGIKIRHREWWHEREDIPPVQRFVEFLETVLLVEISQPIVIFFDEIDSVLKFDFKDDFFALIRACYEQRSQQTEYNRLTFALLGTTTPSDLIQDKSRTPFNIGRAIDLGGFQLQEVQPLMPGLVNHADNPEAVLSAILFWTGGQPFLTQKLCQMILDAQLQIVVGHEAETIRQLVQSRILENWEAQDNPEHLRTIRDRILRGAEQYKGRLLSLYQQCLQQQEIATNDSPEQMYLRLTGLVVKRDNKLTVFNRIYGAVFDLAWVERSLAELRPYAEALSIWVTSDRQDESRLLRGQALQDAQSWAEGKSLSDLDYQFLAASEAVSKREIQQQLQVEEEAKQVLSAANRQARRQITIGSVILGITLLGAIAASIYAGHQQSEAQKALTEKETAIKSRNDAVEAQNNAIKSRNDAVEAQNNAIKSRNDAIKERNNAIKSQNNAVKERNKALGERDQFQKEAKEAQEKFQIARKNYLFANQQLVKAKADLTKAENDQKTAVLQTTQANERLKNAEARLEKAELAVRKAELALRQTEQYAELKLDSLRVRQTLEQTSEVYLDTLIAALHHGKRMQALLLNISNTGDLSHIPQNLQIALDRIRQRNIVSAHTAVRNGSFSLDGKLFTVVDIDGNIYLWHKSGQPLGKWFIPNSTTAKIAPDGEHLAAFGLDGKVHLWHRYQSKQILAQWQVFNPKRKTTKLSDNSINFSPTEKLIATADFDHQVRLWDWSGRQIMQFAHEEAVGSVSFSPDGKYILVVANSGRVFLWNLTTKQRLKLTDESTGLAIFSPDSQKVATSKGDEVASIWDLAGKKIQEIRGVQQWVGSMSFSPDGKRLMTGQLNAHVWDISTSTPFLISTVDPPNRFGLSGNIVFSPDSQEMLTIHYNGSIRWWNIEPRETSLLRGSYALTDIAINATGNQIAIAETDAIRLRNYPSGRVIGELMRGGWELTFAVVNFSADGRYLIGALRDDPVRIWDIQTRKELLAPHRLFGQGVEGVISPNGKLIATAAQDGARIWDFTSRRELAFLPHSGGVYRLSFSPDGQMLATGSATGKVHLWNLSGKMLDSWQAHQAGIVRVRFSPNGKWLATAGQDGKVGLWNFYTQKQPKTILSGHIERVLGLAFSPDGKFLAGGGEDQRIGIWDVSSGELVTYFYPSRYHPQKNHKITGLIFTPDGNLASVGEDGELLLWDFQKWQTEYGDLDKLLNRGCNFLKDYLANNPNVSESDRQLCQQKK</sequence>
<keyword evidence="5" id="KW-0472">Membrane</keyword>
<dbReference type="InterPro" id="IPR011047">
    <property type="entry name" value="Quinoprotein_ADH-like_sf"/>
</dbReference>
<organism evidence="7 8">
    <name type="scientific">Nostoc parmelioides FACHB-3921</name>
    <dbReference type="NCBI Taxonomy" id="2692909"/>
    <lineage>
        <taxon>Bacteria</taxon>
        <taxon>Bacillati</taxon>
        <taxon>Cyanobacteriota</taxon>
        <taxon>Cyanophyceae</taxon>
        <taxon>Nostocales</taxon>
        <taxon>Nostocaceae</taxon>
        <taxon>Nostoc</taxon>
    </lineage>
</organism>
<feature type="repeat" description="WD" evidence="3">
    <location>
        <begin position="1045"/>
        <end position="1076"/>
    </location>
</feature>
<proteinExistence type="predicted"/>
<reference evidence="7 8" key="1">
    <citation type="journal article" date="2020" name="ISME J.">
        <title>Comparative genomics reveals insights into cyanobacterial evolution and habitat adaptation.</title>
        <authorList>
            <person name="Chen M.Y."/>
            <person name="Teng W.K."/>
            <person name="Zhao L."/>
            <person name="Hu C.X."/>
            <person name="Zhou Y.K."/>
            <person name="Han B.P."/>
            <person name="Song L.R."/>
            <person name="Shu W.S."/>
        </authorList>
    </citation>
    <scope>NUCLEOTIDE SEQUENCE [LARGE SCALE GENOMIC DNA]</scope>
    <source>
        <strain evidence="7 8">FACHB-3921</strain>
    </source>
</reference>
<feature type="coiled-coil region" evidence="4">
    <location>
        <begin position="494"/>
        <end position="632"/>
    </location>
</feature>
<dbReference type="Proteomes" id="UP000621307">
    <property type="component" value="Unassembled WGS sequence"/>
</dbReference>
<feature type="transmembrane region" description="Helical" evidence="5">
    <location>
        <begin position="451"/>
        <end position="472"/>
    </location>
</feature>
<dbReference type="PANTHER" id="PTHR19848">
    <property type="entry name" value="WD40 REPEAT PROTEIN"/>
    <property type="match status" value="1"/>
</dbReference>
<evidence type="ECO:0000256" key="3">
    <source>
        <dbReference type="PROSITE-ProRule" id="PRU00221"/>
    </source>
</evidence>
<dbReference type="PROSITE" id="PS00678">
    <property type="entry name" value="WD_REPEATS_1"/>
    <property type="match status" value="1"/>
</dbReference>
<dbReference type="Gene3D" id="2.130.10.10">
    <property type="entry name" value="YVTN repeat-like/Quinoprotein amine dehydrogenase"/>
    <property type="match status" value="4"/>
</dbReference>
<dbReference type="InterPro" id="IPR024977">
    <property type="entry name" value="Apc4-like_WD40_dom"/>
</dbReference>
<evidence type="ECO:0000313" key="8">
    <source>
        <dbReference type="Proteomes" id="UP000621307"/>
    </source>
</evidence>
<protein>
    <submittedName>
        <fullName evidence="7">AAA-like domain-containing protein</fullName>
    </submittedName>
</protein>
<evidence type="ECO:0000256" key="5">
    <source>
        <dbReference type="SAM" id="Phobius"/>
    </source>
</evidence>
<keyword evidence="2" id="KW-0677">Repeat</keyword>
<dbReference type="Gene3D" id="3.40.50.300">
    <property type="entry name" value="P-loop containing nucleotide triphosphate hydrolases"/>
    <property type="match status" value="1"/>
</dbReference>
<dbReference type="InterPro" id="IPR027417">
    <property type="entry name" value="P-loop_NTPase"/>
</dbReference>
<gene>
    <name evidence="7" type="ORF">H6G14_30330</name>
</gene>
<dbReference type="PANTHER" id="PTHR19848:SF8">
    <property type="entry name" value="F-BOX AND WD REPEAT DOMAIN CONTAINING 7"/>
    <property type="match status" value="1"/>
</dbReference>
<dbReference type="InterPro" id="IPR001680">
    <property type="entry name" value="WD40_rpt"/>
</dbReference>
<evidence type="ECO:0000256" key="2">
    <source>
        <dbReference type="ARBA" id="ARBA00022737"/>
    </source>
</evidence>
<dbReference type="PROSITE" id="PS50082">
    <property type="entry name" value="WD_REPEATS_2"/>
    <property type="match status" value="6"/>
</dbReference>
<dbReference type="SUPFAM" id="SSF50978">
    <property type="entry name" value="WD40 repeat-like"/>
    <property type="match status" value="1"/>
</dbReference>
<dbReference type="PROSITE" id="PS50294">
    <property type="entry name" value="WD_REPEATS_REGION"/>
    <property type="match status" value="4"/>
</dbReference>
<feature type="repeat" description="WD" evidence="3">
    <location>
        <begin position="1158"/>
        <end position="1199"/>
    </location>
</feature>
<name>A0ABR8BRP5_9NOSO</name>